<comment type="caution">
    <text evidence="2">The sequence shown here is derived from an EMBL/GenBank/DDBJ whole genome shotgun (WGS) entry which is preliminary data.</text>
</comment>
<dbReference type="InterPro" id="IPR035940">
    <property type="entry name" value="CAP_sf"/>
</dbReference>
<sequence>MRHVVLAVLAATALTACTVRYTVSAESGENTPVATPAGYASALSTMNAARAEAGLVPLTGSAELMSAAQTQLSHVVSTGQFSHTGPGGNTLGDRVRGAGFCMGGPVGENLAYGQQSADAAAAGWLQSPLHRANILAQGTDYYGLADAEGYYVMVIGSAC</sequence>
<dbReference type="CDD" id="cd05379">
    <property type="entry name" value="CAP_bacterial"/>
    <property type="match status" value="1"/>
</dbReference>
<evidence type="ECO:0000313" key="3">
    <source>
        <dbReference type="Proteomes" id="UP000474757"/>
    </source>
</evidence>
<dbReference type="EMBL" id="JAAGAB010000002">
    <property type="protein sequence ID" value="NDV01577.1"/>
    <property type="molecule type" value="Genomic_DNA"/>
</dbReference>
<evidence type="ECO:0000313" key="2">
    <source>
        <dbReference type="EMBL" id="NDV01577.1"/>
    </source>
</evidence>
<dbReference type="Proteomes" id="UP000474757">
    <property type="component" value="Unassembled WGS sequence"/>
</dbReference>
<dbReference type="PANTHER" id="PTHR31157:SF1">
    <property type="entry name" value="SCP DOMAIN-CONTAINING PROTEIN"/>
    <property type="match status" value="1"/>
</dbReference>
<dbReference type="AlphaFoldDB" id="A0A6B2JSN6"/>
<dbReference type="PROSITE" id="PS51257">
    <property type="entry name" value="PROKAR_LIPOPROTEIN"/>
    <property type="match status" value="1"/>
</dbReference>
<protein>
    <submittedName>
        <fullName evidence="2">CAP domain-containing protein</fullName>
    </submittedName>
</protein>
<dbReference type="Gene3D" id="3.40.33.10">
    <property type="entry name" value="CAP"/>
    <property type="match status" value="1"/>
</dbReference>
<name>A0A6B2JSN6_9RHOB</name>
<proteinExistence type="predicted"/>
<feature type="domain" description="SCP" evidence="1">
    <location>
        <begin position="43"/>
        <end position="149"/>
    </location>
</feature>
<dbReference type="RefSeq" id="WP_163893641.1">
    <property type="nucleotide sequence ID" value="NZ_JAAFYS010000002.1"/>
</dbReference>
<evidence type="ECO:0000259" key="1">
    <source>
        <dbReference type="Pfam" id="PF00188"/>
    </source>
</evidence>
<dbReference type="SUPFAM" id="SSF55797">
    <property type="entry name" value="PR-1-like"/>
    <property type="match status" value="1"/>
</dbReference>
<accession>A0A6B2JSN6</accession>
<gene>
    <name evidence="2" type="ORF">GZA08_11445</name>
</gene>
<dbReference type="InterPro" id="IPR014044">
    <property type="entry name" value="CAP_dom"/>
</dbReference>
<keyword evidence="3" id="KW-1185">Reference proteome</keyword>
<dbReference type="PANTHER" id="PTHR31157">
    <property type="entry name" value="SCP DOMAIN-CONTAINING PROTEIN"/>
    <property type="match status" value="1"/>
</dbReference>
<organism evidence="2 3">
    <name type="scientific">Pseudoroseicyclus tamaricis</name>
    <dbReference type="NCBI Taxonomy" id="2705421"/>
    <lineage>
        <taxon>Bacteria</taxon>
        <taxon>Pseudomonadati</taxon>
        <taxon>Pseudomonadota</taxon>
        <taxon>Alphaproteobacteria</taxon>
        <taxon>Rhodobacterales</taxon>
        <taxon>Paracoccaceae</taxon>
        <taxon>Pseudoroseicyclus</taxon>
    </lineage>
</organism>
<dbReference type="Pfam" id="PF00188">
    <property type="entry name" value="CAP"/>
    <property type="match status" value="1"/>
</dbReference>
<reference evidence="2 3" key="1">
    <citation type="submission" date="2020-02" db="EMBL/GenBank/DDBJ databases">
        <title>Pseudoroseicyclus tamarix, sp. nov., isolated from offshore sediment of a Tamarix chinensis forest.</title>
        <authorList>
            <person name="Gai Y."/>
        </authorList>
    </citation>
    <scope>NUCLEOTIDE SEQUENCE [LARGE SCALE GENOMIC DNA]</scope>
    <source>
        <strain evidence="2 3">CLL3-39</strain>
    </source>
</reference>